<evidence type="ECO:0000313" key="3">
    <source>
        <dbReference type="Proteomes" id="UP000598426"/>
    </source>
</evidence>
<dbReference type="RefSeq" id="WP_191169844.1">
    <property type="nucleotide sequence ID" value="NZ_JACXZS010000001.1"/>
</dbReference>
<dbReference type="EMBL" id="JACXZS010000001">
    <property type="protein sequence ID" value="MBD3940188.1"/>
    <property type="molecule type" value="Genomic_DNA"/>
</dbReference>
<name>A0ABR8NHL5_9MICO</name>
<accession>A0ABR8NHL5</accession>
<dbReference type="SUPFAM" id="SSF74650">
    <property type="entry name" value="Galactose mutarotase-like"/>
    <property type="match status" value="1"/>
</dbReference>
<organism evidence="2 3">
    <name type="scientific">Microbacterium helvum</name>
    <dbReference type="NCBI Taxonomy" id="2773713"/>
    <lineage>
        <taxon>Bacteria</taxon>
        <taxon>Bacillati</taxon>
        <taxon>Actinomycetota</taxon>
        <taxon>Actinomycetes</taxon>
        <taxon>Micrococcales</taxon>
        <taxon>Microbacteriaceae</taxon>
        <taxon>Microbacterium</taxon>
    </lineage>
</organism>
<dbReference type="InterPro" id="IPR011013">
    <property type="entry name" value="Gal_mutarotase_sf_dom"/>
</dbReference>
<reference evidence="2 3" key="1">
    <citation type="submission" date="2020-09" db="EMBL/GenBank/DDBJ databases">
        <title>Isolation and identification of active actinomycetes.</title>
        <authorList>
            <person name="Li X."/>
        </authorList>
    </citation>
    <scope>NUCLEOTIDE SEQUENCE [LARGE SCALE GENOMIC DNA]</scope>
    <source>
        <strain evidence="2 3">NEAU-LLC</strain>
    </source>
</reference>
<dbReference type="Pfam" id="PF14486">
    <property type="entry name" value="DUF4432"/>
    <property type="match status" value="1"/>
</dbReference>
<dbReference type="Gene3D" id="2.70.98.10">
    <property type="match status" value="1"/>
</dbReference>
<comment type="caution">
    <text evidence="2">The sequence shown here is derived from an EMBL/GenBank/DDBJ whole genome shotgun (WGS) entry which is preliminary data.</text>
</comment>
<dbReference type="Proteomes" id="UP000598426">
    <property type="component" value="Unassembled WGS sequence"/>
</dbReference>
<proteinExistence type="predicted"/>
<evidence type="ECO:0000313" key="2">
    <source>
        <dbReference type="EMBL" id="MBD3940188.1"/>
    </source>
</evidence>
<protein>
    <submittedName>
        <fullName evidence="2">DUF4432 family protein</fullName>
    </submittedName>
</protein>
<gene>
    <name evidence="2" type="ORF">IF188_00555</name>
</gene>
<dbReference type="InterPro" id="IPR014718">
    <property type="entry name" value="GH-type_carb-bd"/>
</dbReference>
<feature type="region of interest" description="Disordered" evidence="1">
    <location>
        <begin position="188"/>
        <end position="208"/>
    </location>
</feature>
<sequence length="328" mass="35642">MTTAAMEHRITTVSGWEARRLSTEQLDVTVIPGKGGDVSSIRDRASGVELLWTPRWGLRPPWALPLPGVPEALALDRSGGGWNTMFPNAGRACVEHGVDWGFHGETWLAPFAAEAMPGGVRMTTSLARSPFTVTKEVRVAENRVTVTETVTHVGARPVDVLWCQHPAFGEPLIGPSTTVEITGCAVHPDLPDDTPPTQAPRRWPEHTEVDGSRHDLSRLAADRSGVARLAFLGSFDDEHVRARIHNPELGLGVELAWSRHDFPFAWYWYEAGGRQNYPWYGAAHSLALEPASGYPSGVHRARALTDTATTIQPGAIVTKTVTLSVTSG</sequence>
<dbReference type="InterPro" id="IPR027839">
    <property type="entry name" value="DUF4432"/>
</dbReference>
<evidence type="ECO:0000256" key="1">
    <source>
        <dbReference type="SAM" id="MobiDB-lite"/>
    </source>
</evidence>
<keyword evidence="3" id="KW-1185">Reference proteome</keyword>